<evidence type="ECO:0000313" key="1">
    <source>
        <dbReference type="EMBL" id="MCY1013637.1"/>
    </source>
</evidence>
<evidence type="ECO:0000313" key="2">
    <source>
        <dbReference type="Proteomes" id="UP001150924"/>
    </source>
</evidence>
<keyword evidence="2" id="KW-1185">Reference proteome</keyword>
<gene>
    <name evidence="1" type="ORF">OV079_50540</name>
</gene>
<comment type="caution">
    <text evidence="1">The sequence shown here is derived from an EMBL/GenBank/DDBJ whole genome shotgun (WGS) entry which is preliminary data.</text>
</comment>
<dbReference type="Proteomes" id="UP001150924">
    <property type="component" value="Unassembled WGS sequence"/>
</dbReference>
<name>A0A9X3F097_9BACT</name>
<dbReference type="RefSeq" id="WP_267777709.1">
    <property type="nucleotide sequence ID" value="NZ_JAPNKE010000002.1"/>
</dbReference>
<dbReference type="EMBL" id="JAPNKE010000002">
    <property type="protein sequence ID" value="MCY1013637.1"/>
    <property type="molecule type" value="Genomic_DNA"/>
</dbReference>
<dbReference type="AlphaFoldDB" id="A0A9X3F097"/>
<reference evidence="1" key="1">
    <citation type="submission" date="2022-11" db="EMBL/GenBank/DDBJ databases">
        <title>Minimal conservation of predation-associated metabolite biosynthetic gene clusters underscores biosynthetic potential of Myxococcota including descriptions for ten novel species: Archangium lansinium sp. nov., Myxococcus landrumus sp. nov., Nannocystis bai.</title>
        <authorList>
            <person name="Ahearne A."/>
            <person name="Stevens C."/>
            <person name="Phillips K."/>
        </authorList>
    </citation>
    <scope>NUCLEOTIDE SEQUENCE</scope>
    <source>
        <strain evidence="1">Na p29</strain>
    </source>
</reference>
<proteinExistence type="predicted"/>
<protein>
    <submittedName>
        <fullName evidence="1">Uncharacterized protein</fullName>
    </submittedName>
</protein>
<sequence length="177" mass="19759">MADPAFSPEERVKRAGDLFLPKDFDQTAHTVKRREAKATAKGAQIAPGLIVEELQFDNDRKTHTHSKPPIKIKIYSSGVIEISGAYEYVVDEVRRRGVVSGGGFSLDGNSIHILFDWQETDKTGWARRGTADLALSVVSDEYTRLMHHLPVRFAGSWTRSDQRAAASMSMKVTRITE</sequence>
<organism evidence="1 2">
    <name type="scientific">Nannocystis pusilla</name>
    <dbReference type="NCBI Taxonomy" id="889268"/>
    <lineage>
        <taxon>Bacteria</taxon>
        <taxon>Pseudomonadati</taxon>
        <taxon>Myxococcota</taxon>
        <taxon>Polyangia</taxon>
        <taxon>Nannocystales</taxon>
        <taxon>Nannocystaceae</taxon>
        <taxon>Nannocystis</taxon>
    </lineage>
</organism>
<accession>A0A9X3F097</accession>